<evidence type="ECO:0000313" key="12">
    <source>
        <dbReference type="EMBL" id="CEM36392.1"/>
    </source>
</evidence>
<evidence type="ECO:0000256" key="8">
    <source>
        <dbReference type="ARBA" id="ARBA00023326"/>
    </source>
</evidence>
<dbReference type="InParanoid" id="A0A0G4GYV1"/>
<dbReference type="Gene3D" id="1.10.287.1170">
    <property type="entry name" value="glycoside hydrolase family 81 endo-[beta] glucanase"/>
    <property type="match status" value="1"/>
</dbReference>
<keyword evidence="7" id="KW-0961">Cell wall biogenesis/degradation</keyword>
<dbReference type="GO" id="GO:0042973">
    <property type="term" value="F:glucan endo-1,3-beta-D-glucosidase activity"/>
    <property type="evidence" value="ECO:0007669"/>
    <property type="project" value="UniProtKB-EC"/>
</dbReference>
<dbReference type="Gene3D" id="2.70.98.30">
    <property type="entry name" value="Golgi alpha-mannosidase II, domain 4"/>
    <property type="match status" value="1"/>
</dbReference>
<feature type="region of interest" description="Disordered" evidence="9">
    <location>
        <begin position="86"/>
        <end position="142"/>
    </location>
</feature>
<feature type="domain" description="Glycosyl hydrolase family 81 N-terminal" evidence="10">
    <location>
        <begin position="172"/>
        <end position="299"/>
    </location>
</feature>
<sequence length="1024" mass="111086">MGDQKTSRCGGEQRVDAYMNGAAGLSKAATTLGLLLAVVCVGQISASPDARELLGPRVRVDARIARPRTDTQPSADGHAEEILTLLPAAADEKSGDGEKKEKTEKDKKTKPAKKGAVLGKPATGAATGAPDASMFKPFRRSPDQAVPVPQFVSAADTLSGRAEAEAEGEGVKGGRPIHTNKFWSQLVIGDGDSPVHAMPFVVKCQKDDPTGGGYRLLVSHQYKHLGPGRLAPDGIQFYYTPFEPSIAFAVSEALTTKEVVDYDMFGAHLQLRRSKIKEGGVTFPIVQGMAYITAVYSGGDVTPRLMLLFPVVWAAQRDESGQLVAIEGMPTWPEDIDVDVSVRAADAASAEHVTTALVQLTHNQQVWKLWFIEEKQDAAPNTPFQLVYDDKSKSIQGSRSFSGTVRAALLADTPSSPELQPMPSTVQRLTVPQRERLLDKHVGVWPLGAHLDVFAPDTEEDMYGYRFRWKTGSREAGSGAERKSPQLLHMAFPHQVKSGVDASDGARVTKYVTEGPTKGSMTAVVGNEWTMRVKGVPASSIGFLPPDEHMTAEHQAEIKAIVEQDIAAYDVMLHAMLPDYYWTGKQVQKLAYLCLIATKLLGKSAAVTSGCVGKLERALGCVVNHGECEKGPPALRYDESWGGVVSSGGLSGDLDDMISTDFGNALYNDHHYHFGYFVVSAAVLAYMQPQWAANKTNKAFVETLIRDVSTSADDDPHFPPFRSFSWMDGHSWSRGIIPSNDGKDAESVSEEMNWHFGLCMWGKVMGDSALEALGTTMLHMASASIREYFLMSPDNGNHPAAFVKNRVSGILFENKVDYATWFGDNTEYIHGIQMLPVTPALPLMRTREFVYHEWTDRLSDLPILKAAEWTTWTSILMLNYATLNKADAYTVLRSVPLDTGLSRSWALYWTASRPPPPSKQPKQPQQLPALPDSAIAITSTSTSTASNQTQALPIPHEPEGVCVRYLGGIFAEDAKSGTAACCPAQCGHRGCGGRRCRRARPGKASCCPPFGAVCGAAGFAPCMM</sequence>
<evidence type="ECO:0000256" key="6">
    <source>
        <dbReference type="ARBA" id="ARBA00023295"/>
    </source>
</evidence>
<keyword evidence="4" id="KW-0378">Hydrolase</keyword>
<evidence type="ECO:0000256" key="4">
    <source>
        <dbReference type="ARBA" id="ARBA00022801"/>
    </source>
</evidence>
<dbReference type="PANTHER" id="PTHR31983:SF0">
    <property type="entry name" value="GLUCAN ENDO-1,3-BETA-D-GLUCOSIDASE 2"/>
    <property type="match status" value="1"/>
</dbReference>
<dbReference type="GO" id="GO:0052861">
    <property type="term" value="F:endo-1,3(4)-beta-glucanase activity"/>
    <property type="evidence" value="ECO:0007669"/>
    <property type="project" value="InterPro"/>
</dbReference>
<dbReference type="VEuPathDB" id="CryptoDB:Vbra_10483"/>
<dbReference type="GO" id="GO:0000272">
    <property type="term" value="P:polysaccharide catabolic process"/>
    <property type="evidence" value="ECO:0007669"/>
    <property type="project" value="UniProtKB-KW"/>
</dbReference>
<organism evidence="12 13">
    <name type="scientific">Vitrella brassicaformis (strain CCMP3155)</name>
    <dbReference type="NCBI Taxonomy" id="1169540"/>
    <lineage>
        <taxon>Eukaryota</taxon>
        <taxon>Sar</taxon>
        <taxon>Alveolata</taxon>
        <taxon>Colpodellida</taxon>
        <taxon>Vitrellaceae</taxon>
        <taxon>Vitrella</taxon>
    </lineage>
</organism>
<keyword evidence="13" id="KW-1185">Reference proteome</keyword>
<comment type="similarity">
    <text evidence="2">Belongs to the glycosyl hydrolase 81 family.</text>
</comment>
<evidence type="ECO:0000256" key="1">
    <source>
        <dbReference type="ARBA" id="ARBA00000382"/>
    </source>
</evidence>
<evidence type="ECO:0000256" key="7">
    <source>
        <dbReference type="ARBA" id="ARBA00023316"/>
    </source>
</evidence>
<dbReference type="InterPro" id="IPR005200">
    <property type="entry name" value="Endo-beta-glucanase"/>
</dbReference>
<dbReference type="PhylomeDB" id="A0A0G4GYV1"/>
<dbReference type="PANTHER" id="PTHR31983">
    <property type="entry name" value="ENDO-1,3(4)-BETA-GLUCANASE 1"/>
    <property type="match status" value="1"/>
</dbReference>
<keyword evidence="5" id="KW-0119">Carbohydrate metabolism</keyword>
<reference evidence="12 13" key="1">
    <citation type="submission" date="2014-11" db="EMBL/GenBank/DDBJ databases">
        <authorList>
            <person name="Zhu J."/>
            <person name="Qi W."/>
            <person name="Song R."/>
        </authorList>
    </citation>
    <scope>NUCLEOTIDE SEQUENCE [LARGE SCALE GENOMIC DNA]</scope>
</reference>
<dbReference type="OrthoDB" id="4473401at2759"/>
<evidence type="ECO:0000259" key="11">
    <source>
        <dbReference type="Pfam" id="PF17652"/>
    </source>
</evidence>
<dbReference type="EC" id="3.2.1.39" evidence="3"/>
<evidence type="ECO:0000313" key="13">
    <source>
        <dbReference type="Proteomes" id="UP000041254"/>
    </source>
</evidence>
<evidence type="ECO:0000259" key="10">
    <source>
        <dbReference type="Pfam" id="PF03639"/>
    </source>
</evidence>
<keyword evidence="6" id="KW-0326">Glycosidase</keyword>
<gene>
    <name evidence="12" type="ORF">Vbra_10483</name>
</gene>
<evidence type="ECO:0000256" key="9">
    <source>
        <dbReference type="SAM" id="MobiDB-lite"/>
    </source>
</evidence>
<evidence type="ECO:0000256" key="2">
    <source>
        <dbReference type="ARBA" id="ARBA00010730"/>
    </source>
</evidence>
<name>A0A0G4GYV1_VITBC</name>
<protein>
    <recommendedName>
        <fullName evidence="3">glucan endo-1,3-beta-D-glucosidase</fullName>
        <ecNumber evidence="3">3.2.1.39</ecNumber>
    </recommendedName>
</protein>
<dbReference type="PROSITE" id="PS52008">
    <property type="entry name" value="GH81"/>
    <property type="match status" value="1"/>
</dbReference>
<evidence type="ECO:0000256" key="3">
    <source>
        <dbReference type="ARBA" id="ARBA00012780"/>
    </source>
</evidence>
<comment type="catalytic activity">
    <reaction evidence="1">
        <text>Hydrolysis of (1-&gt;3)-beta-D-glucosidic linkages in (1-&gt;3)-beta-D-glucans.</text>
        <dbReference type="EC" id="3.2.1.39"/>
    </reaction>
</comment>
<proteinExistence type="inferred from homology"/>
<dbReference type="OMA" id="EFHEEIF"/>
<feature type="domain" description="Glycosyl hydrolase family 81 C-terminal" evidence="11">
    <location>
        <begin position="551"/>
        <end position="907"/>
    </location>
</feature>
<dbReference type="Pfam" id="PF03639">
    <property type="entry name" value="Glyco_hydro_81"/>
    <property type="match status" value="2"/>
</dbReference>
<dbReference type="GO" id="GO:0071555">
    <property type="term" value="P:cell wall organization"/>
    <property type="evidence" value="ECO:0007669"/>
    <property type="project" value="UniProtKB-KW"/>
</dbReference>
<evidence type="ECO:0000256" key="5">
    <source>
        <dbReference type="ARBA" id="ARBA00023277"/>
    </source>
</evidence>
<feature type="domain" description="Glycosyl hydrolase family 81 N-terminal" evidence="10">
    <location>
        <begin position="361"/>
        <end position="545"/>
    </location>
</feature>
<feature type="compositionally biased region" description="Basic and acidic residues" evidence="9">
    <location>
        <begin position="90"/>
        <end position="109"/>
    </location>
</feature>
<accession>A0A0G4GYV1</accession>
<dbReference type="EMBL" id="CDMY01000887">
    <property type="protein sequence ID" value="CEM36392.1"/>
    <property type="molecule type" value="Genomic_DNA"/>
</dbReference>
<dbReference type="InterPro" id="IPR040451">
    <property type="entry name" value="GH81_N"/>
</dbReference>
<dbReference type="Proteomes" id="UP000041254">
    <property type="component" value="Unassembled WGS sequence"/>
</dbReference>
<feature type="compositionally biased region" description="Low complexity" evidence="9">
    <location>
        <begin position="121"/>
        <end position="130"/>
    </location>
</feature>
<dbReference type="Pfam" id="PF17652">
    <property type="entry name" value="Glyco_hydro81C"/>
    <property type="match status" value="1"/>
</dbReference>
<dbReference type="Gene3D" id="1.20.5.420">
    <property type="entry name" value="Immunoglobulin FC, subunit C"/>
    <property type="match status" value="1"/>
</dbReference>
<dbReference type="AlphaFoldDB" id="A0A0G4GYV1"/>
<keyword evidence="8" id="KW-0624">Polysaccharide degradation</keyword>
<dbReference type="InterPro" id="IPR040720">
    <property type="entry name" value="GH81_C"/>
</dbReference>